<gene>
    <name evidence="1" type="ORF">B4167_1295</name>
</gene>
<sequence>MFHHTNKNIFAGHLKIDNKLFYNKIGRKEGNRDFINKIISTPRCRYWEVK</sequence>
<evidence type="ECO:0000313" key="1">
    <source>
        <dbReference type="EMBL" id="KIO70888.1"/>
    </source>
</evidence>
<dbReference type="EMBL" id="JXLU01000136">
    <property type="protein sequence ID" value="KIO70888.1"/>
    <property type="molecule type" value="Genomic_DNA"/>
</dbReference>
<evidence type="ECO:0000313" key="2">
    <source>
        <dbReference type="Proteomes" id="UP000032076"/>
    </source>
</evidence>
<reference evidence="1 2" key="1">
    <citation type="submission" date="2015-01" db="EMBL/GenBank/DDBJ databases">
        <title>Draft Genome Sequences of Four Bacillus thermoamylovorans Strains, Isolated From Food Products.</title>
        <authorList>
            <person name="Krawcyk A.O."/>
            <person name="Berendsen E.M."/>
            <person name="Eijlander R.T."/>
            <person name="de Jong A."/>
            <person name="Wells-Bennik M."/>
            <person name="Kuipers O.P."/>
        </authorList>
    </citation>
    <scope>NUCLEOTIDE SEQUENCE [LARGE SCALE GENOMIC DNA]</scope>
    <source>
        <strain evidence="1 2">B4167</strain>
    </source>
</reference>
<accession>A0A0D0F8I6</accession>
<dbReference type="AlphaFoldDB" id="A0A0D0F8I6"/>
<dbReference type="Proteomes" id="UP000032076">
    <property type="component" value="Unassembled WGS sequence"/>
</dbReference>
<organism evidence="1 2">
    <name type="scientific">Caldibacillus thermoamylovorans</name>
    <dbReference type="NCBI Taxonomy" id="35841"/>
    <lineage>
        <taxon>Bacteria</taxon>
        <taxon>Bacillati</taxon>
        <taxon>Bacillota</taxon>
        <taxon>Bacilli</taxon>
        <taxon>Bacillales</taxon>
        <taxon>Bacillaceae</taxon>
        <taxon>Caldibacillus</taxon>
    </lineage>
</organism>
<proteinExistence type="predicted"/>
<name>A0A0D0F8I6_9BACI</name>
<protein>
    <submittedName>
        <fullName evidence="1">Uncharacterized protein</fullName>
    </submittedName>
</protein>
<comment type="caution">
    <text evidence="1">The sequence shown here is derived from an EMBL/GenBank/DDBJ whole genome shotgun (WGS) entry which is preliminary data.</text>
</comment>